<dbReference type="AlphaFoldDB" id="A0A174U8Y9"/>
<protein>
    <submittedName>
        <fullName evidence="2">Uncharacterized protein</fullName>
    </submittedName>
</protein>
<sequence>MASRPFQFLQINAPKSERERPSTLRDWPPCPPIQRGGGRRSRPGVTPFISALTVARCPATFPGVWPQLRDTLSTSRSVGRGTGAFIYAQSAVETRPALTAPRHASTALFSCRENALALPGGNGIFTATPTERITHYTLRRKVVCQMGALPPLETPTRKGDMLPLHGAHTAFSCYPALRLYRLSKSQRGNGVVSLSK</sequence>
<reference evidence="2 3" key="1">
    <citation type="submission" date="2015-09" db="EMBL/GenBank/DDBJ databases">
        <authorList>
            <consortium name="Pathogen Informatics"/>
        </authorList>
    </citation>
    <scope>NUCLEOTIDE SEQUENCE [LARGE SCALE GENOMIC DNA]</scope>
    <source>
        <strain evidence="2 3">2789STDY5834911</strain>
    </source>
</reference>
<accession>A0A174U8Y9</accession>
<dbReference type="Proteomes" id="UP000095712">
    <property type="component" value="Unassembled WGS sequence"/>
</dbReference>
<name>A0A174U8Y9_9FIRM</name>
<evidence type="ECO:0000313" key="3">
    <source>
        <dbReference type="Proteomes" id="UP000095712"/>
    </source>
</evidence>
<feature type="region of interest" description="Disordered" evidence="1">
    <location>
        <begin position="13"/>
        <end position="43"/>
    </location>
</feature>
<evidence type="ECO:0000313" key="2">
    <source>
        <dbReference type="EMBL" id="CUQ17816.1"/>
    </source>
</evidence>
<dbReference type="EMBL" id="CZAW01000096">
    <property type="protein sequence ID" value="CUQ17816.1"/>
    <property type="molecule type" value="Genomic_DNA"/>
</dbReference>
<organism evidence="2 3">
    <name type="scientific">Blautia wexlerae</name>
    <dbReference type="NCBI Taxonomy" id="418240"/>
    <lineage>
        <taxon>Bacteria</taxon>
        <taxon>Bacillati</taxon>
        <taxon>Bacillota</taxon>
        <taxon>Clostridia</taxon>
        <taxon>Lachnospirales</taxon>
        <taxon>Lachnospiraceae</taxon>
        <taxon>Blautia</taxon>
    </lineage>
</organism>
<gene>
    <name evidence="2" type="ORF">ERS852523_04269</name>
</gene>
<proteinExistence type="predicted"/>
<evidence type="ECO:0000256" key="1">
    <source>
        <dbReference type="SAM" id="MobiDB-lite"/>
    </source>
</evidence>